<dbReference type="EMBL" id="SSTE01021314">
    <property type="protein sequence ID" value="KAA0032555.1"/>
    <property type="molecule type" value="Genomic_DNA"/>
</dbReference>
<proteinExistence type="predicted"/>
<dbReference type="AlphaFoldDB" id="A0A5A7STK6"/>
<accession>A0A5A7STK6</accession>
<sequence length="299" mass="33860">MSKDTISSFSRNFNKIDVMFLKFAKDLDNPAGGSSLVNENSGESNDTYCSTICDFTSGRRGHFRLLELERYVHVNGMILMSINSGVEKLILLHVVRFHQTIDVCVQKKFPVRCLKWMDVGQEHIEVINEDLHIRPLHIYNFFVLDSNDQPMNSNGSKSFLEQHELAEQIGKLVDHVELFRKTPIRDGTFVLEAAENAHGSQPLSRDKICEIVLGRRPGYSKGLGWGLKSKAYKTTSASSATTSCLQSTVELQLPVELNEAKRVIEEQTKIQDMLALKVERMRKLIENMSRAQQGPPHDP</sequence>
<organism evidence="1 2">
    <name type="scientific">Cucumis melo var. makuwa</name>
    <name type="common">Oriental melon</name>
    <dbReference type="NCBI Taxonomy" id="1194695"/>
    <lineage>
        <taxon>Eukaryota</taxon>
        <taxon>Viridiplantae</taxon>
        <taxon>Streptophyta</taxon>
        <taxon>Embryophyta</taxon>
        <taxon>Tracheophyta</taxon>
        <taxon>Spermatophyta</taxon>
        <taxon>Magnoliopsida</taxon>
        <taxon>eudicotyledons</taxon>
        <taxon>Gunneridae</taxon>
        <taxon>Pentapetalae</taxon>
        <taxon>rosids</taxon>
        <taxon>fabids</taxon>
        <taxon>Cucurbitales</taxon>
        <taxon>Cucurbitaceae</taxon>
        <taxon>Benincaseae</taxon>
        <taxon>Cucumis</taxon>
    </lineage>
</organism>
<dbReference type="Proteomes" id="UP000321393">
    <property type="component" value="Unassembled WGS sequence"/>
</dbReference>
<comment type="caution">
    <text evidence="1">The sequence shown here is derived from an EMBL/GenBank/DDBJ whole genome shotgun (WGS) entry which is preliminary data.</text>
</comment>
<reference evidence="1 2" key="1">
    <citation type="submission" date="2019-08" db="EMBL/GenBank/DDBJ databases">
        <title>Draft genome sequences of two oriental melons (Cucumis melo L. var makuwa).</title>
        <authorList>
            <person name="Kwon S.-Y."/>
        </authorList>
    </citation>
    <scope>NUCLEOTIDE SEQUENCE [LARGE SCALE GENOMIC DNA]</scope>
    <source>
        <strain evidence="2">cv. SW 3</strain>
        <tissue evidence="1">Leaf</tissue>
    </source>
</reference>
<protein>
    <submittedName>
        <fullName evidence="1">CACTA en-spm transposon protein</fullName>
    </submittedName>
</protein>
<dbReference type="OrthoDB" id="1921870at2759"/>
<gene>
    <name evidence="1" type="ORF">E6C27_scaffold43053G00120</name>
</gene>
<name>A0A5A7STK6_CUCMM</name>
<evidence type="ECO:0000313" key="2">
    <source>
        <dbReference type="Proteomes" id="UP000321393"/>
    </source>
</evidence>
<evidence type="ECO:0000313" key="1">
    <source>
        <dbReference type="EMBL" id="KAA0032555.1"/>
    </source>
</evidence>